<proteinExistence type="predicted"/>
<protein>
    <submittedName>
        <fullName evidence="1">Tryptophan dimethylallyltransferase</fullName>
    </submittedName>
</protein>
<dbReference type="EMBL" id="KZ825336">
    <property type="protein sequence ID" value="RAH46613.1"/>
    <property type="molecule type" value="Genomic_DNA"/>
</dbReference>
<evidence type="ECO:0000313" key="1">
    <source>
        <dbReference type="EMBL" id="RAH46613.1"/>
    </source>
</evidence>
<accession>A0ACD1GBI1</accession>
<dbReference type="Proteomes" id="UP000249057">
    <property type="component" value="Unassembled WGS sequence"/>
</dbReference>
<name>A0ACD1GBI1_9EURO</name>
<gene>
    <name evidence="1" type="ORF">BO95DRAFT_104519</name>
</gene>
<keyword evidence="2" id="KW-1185">Reference proteome</keyword>
<reference evidence="1" key="1">
    <citation type="submission" date="2018-02" db="EMBL/GenBank/DDBJ databases">
        <title>The genomes of Aspergillus section Nigri reveals drivers in fungal speciation.</title>
        <authorList>
            <consortium name="DOE Joint Genome Institute"/>
            <person name="Vesth T.C."/>
            <person name="Nybo J."/>
            <person name="Theobald S."/>
            <person name="Brandl J."/>
            <person name="Frisvad J.C."/>
            <person name="Nielsen K.F."/>
            <person name="Lyhne E.K."/>
            <person name="Kogle M.E."/>
            <person name="Kuo A."/>
            <person name="Riley R."/>
            <person name="Clum A."/>
            <person name="Nolan M."/>
            <person name="Lipzen A."/>
            <person name="Salamov A."/>
            <person name="Henrissat B."/>
            <person name="Wiebenga A."/>
            <person name="De vries R.P."/>
            <person name="Grigoriev I.V."/>
            <person name="Mortensen U.H."/>
            <person name="Andersen M.R."/>
            <person name="Baker S.E."/>
        </authorList>
    </citation>
    <scope>NUCLEOTIDE SEQUENCE</scope>
    <source>
        <strain evidence="1">CBS 621.78</strain>
    </source>
</reference>
<evidence type="ECO:0000313" key="2">
    <source>
        <dbReference type="Proteomes" id="UP000249057"/>
    </source>
</evidence>
<sequence>MMTVLEESLQESPFEGLSKELNLKSDEERLWWEKTGVMLARVLSSASYTRDEQLQYLQFYAQALLPLLGPYPQSFRSSITRSGLPLELSINYQQQEKPLVVRIGFEPLNALSGTPKDPFNCLPAFELLSSLAQLRIPGYDEQIWHQVIQDHTVSQAERGALQGVDLEAGYIRSQTAFGFDLTREGKIAVKGYSFPALKCKVTGQSMAQLMATSIANLTPLIDCSPAFATVDAYLREVGYDDRSFFSWDFVDPARSRLKLYTGSNSVTWEKLAEVWTLGNRVQSPTVARGLEYLRQLWDQLQLAAGERDIVVAFDDQQSTSKATPLLWNYEMRAGNPTPLTKLYFPVHGESDWKVITAVADFLCHIGLERHGQGYVEKVKSYYPGVDLTTTDRFTSWVSFAYTEKTGVYLSTYYHSSTDNPWKITVEEEEQA</sequence>
<organism evidence="1 2">
    <name type="scientific">Aspergillus brunneoviolaceus CBS 621.78</name>
    <dbReference type="NCBI Taxonomy" id="1450534"/>
    <lineage>
        <taxon>Eukaryota</taxon>
        <taxon>Fungi</taxon>
        <taxon>Dikarya</taxon>
        <taxon>Ascomycota</taxon>
        <taxon>Pezizomycotina</taxon>
        <taxon>Eurotiomycetes</taxon>
        <taxon>Eurotiomycetidae</taxon>
        <taxon>Eurotiales</taxon>
        <taxon>Aspergillaceae</taxon>
        <taxon>Aspergillus</taxon>
        <taxon>Aspergillus subgen. Circumdati</taxon>
    </lineage>
</organism>